<dbReference type="Gene3D" id="2.40.10.10">
    <property type="entry name" value="Trypsin-like serine proteases"/>
    <property type="match status" value="1"/>
</dbReference>
<dbReference type="GeneID" id="34623639"/>
<protein>
    <submittedName>
        <fullName evidence="2">Uncharacterized protein LOC34623639</fullName>
    </submittedName>
</protein>
<dbReference type="OrthoDB" id="4217619at2759"/>
<dbReference type="PANTHER" id="PTHR45980">
    <property type="match status" value="1"/>
</dbReference>
<gene>
    <name evidence="2" type="primary">LOC34623639</name>
</gene>
<proteinExistence type="predicted"/>
<sequence length="207" mass="21614">MPNSGATDGGDTATGMRGQLLLSLVHPLPQAAGMLASPGDWLCPSYCTCASVCFFSDTRLSKRKSIDTASSGDVASLAAEAVAKRGRRPTSGAKSPGVGTAVPYVVESAVNGHPHLPPRLSHLPVHRGSDSESREAIIRSEIPKSVVKVFCTHCEPNYSQPWTTRRQTSSTSTGFVTVDAGGSHCILTNAHSVDNAAVVQVRACSCP</sequence>
<keyword evidence="1" id="KW-1185">Reference proteome</keyword>
<evidence type="ECO:0000313" key="1">
    <source>
        <dbReference type="Proteomes" id="UP000515125"/>
    </source>
</evidence>
<dbReference type="PANTHER" id="PTHR45980:SF18">
    <property type="entry name" value="PROTEASE DO-LIKE 9"/>
    <property type="match status" value="1"/>
</dbReference>
<accession>A0A6P6S001</accession>
<organism evidence="1 2">
    <name type="scientific">Cyclospora cayetanensis</name>
    <dbReference type="NCBI Taxonomy" id="88456"/>
    <lineage>
        <taxon>Eukaryota</taxon>
        <taxon>Sar</taxon>
        <taxon>Alveolata</taxon>
        <taxon>Apicomplexa</taxon>
        <taxon>Conoidasida</taxon>
        <taxon>Coccidia</taxon>
        <taxon>Eucoccidiorida</taxon>
        <taxon>Eimeriorina</taxon>
        <taxon>Eimeriidae</taxon>
        <taxon>Cyclospora</taxon>
    </lineage>
</organism>
<dbReference type="InterPro" id="IPR043504">
    <property type="entry name" value="Peptidase_S1_PA_chymotrypsin"/>
</dbReference>
<name>A0A6P6S001_9EIME</name>
<dbReference type="GO" id="GO:0004252">
    <property type="term" value="F:serine-type endopeptidase activity"/>
    <property type="evidence" value="ECO:0007669"/>
    <property type="project" value="TreeGrafter"/>
</dbReference>
<dbReference type="AlphaFoldDB" id="A0A6P6S001"/>
<dbReference type="RefSeq" id="XP_026193438.1">
    <property type="nucleotide sequence ID" value="XM_026337653.1"/>
</dbReference>
<dbReference type="Proteomes" id="UP000515125">
    <property type="component" value="Unplaced"/>
</dbReference>
<reference evidence="2" key="1">
    <citation type="submission" date="2025-08" db="UniProtKB">
        <authorList>
            <consortium name="RefSeq"/>
        </authorList>
    </citation>
    <scope>IDENTIFICATION</scope>
</reference>
<evidence type="ECO:0000313" key="2">
    <source>
        <dbReference type="RefSeq" id="XP_026193438.1"/>
    </source>
</evidence>